<sequence length="451" mass="48955">MTSNFPRTPETPSQTSPAHSNLPSKPVTSPADTHSMPTPARSVNGSMSTITVEGFAPDDSSLKRKRDIGDQGNQETKKVQVEASEKTKVTVEDISQNVGSLYLFCKTPHVPRLPSLLDDLFERYGLNDVAKSVARIHPDGSKAVKLRKTYKNHIKDHGILGSFDAIKNEVGAPGTLGAMMKLPDDVWNAEFVRGKEIEKGIPESMLAKGHTIFTMSRGPIPKAMWNPAILNLGTGDSVAPAQVEKAKAAQNGSRTPVPQAQAQAIRPVQGKAKGDLRRPSRTTTKRSYADSSFEGYGEGYVDDVQDPGYSTGDGDDRGGRKRVKKNTQSHGGYQQGGAMRQSGYGPGKISAPHPSARKKREAVYLLLIRSHAFSSRRSVVALSNCSRWLLVLVLLSPSTEILGFGMIERDGVEPKLEVSLTNESMMADLLDAEVASSVCFFRHDLLCFVLP</sequence>
<evidence type="ECO:0000313" key="12">
    <source>
        <dbReference type="Proteomes" id="UP000006753"/>
    </source>
</evidence>
<dbReference type="GO" id="GO:0003712">
    <property type="term" value="F:transcription coregulator activity"/>
    <property type="evidence" value="ECO:0007669"/>
    <property type="project" value="InterPro"/>
</dbReference>
<keyword evidence="12" id="KW-1185">Reference proteome</keyword>
<keyword evidence="5 9" id="KW-0010">Activator</keyword>
<evidence type="ECO:0000256" key="1">
    <source>
        <dbReference type="ARBA" id="ARBA00004123"/>
    </source>
</evidence>
<dbReference type="KEGG" id="mbe:MBM_03714"/>
<keyword evidence="6 9" id="KW-0804">Transcription</keyword>
<accession>K1WZ79</accession>
<evidence type="ECO:0000256" key="8">
    <source>
        <dbReference type="ARBA" id="ARBA00032018"/>
    </source>
</evidence>
<feature type="region of interest" description="Disordered" evidence="10">
    <location>
        <begin position="1"/>
        <end position="81"/>
    </location>
</feature>
<gene>
    <name evidence="9" type="primary">MED19</name>
    <name evidence="11" type="ORF">MBM_03714</name>
</gene>
<dbReference type="OrthoDB" id="2160599at2759"/>
<organism evidence="11 12">
    <name type="scientific">Marssonina brunnea f. sp. multigermtubi (strain MB_m1)</name>
    <name type="common">Marssonina leaf spot fungus</name>
    <dbReference type="NCBI Taxonomy" id="1072389"/>
    <lineage>
        <taxon>Eukaryota</taxon>
        <taxon>Fungi</taxon>
        <taxon>Dikarya</taxon>
        <taxon>Ascomycota</taxon>
        <taxon>Pezizomycotina</taxon>
        <taxon>Leotiomycetes</taxon>
        <taxon>Helotiales</taxon>
        <taxon>Drepanopezizaceae</taxon>
        <taxon>Drepanopeziza</taxon>
    </lineage>
</organism>
<dbReference type="AlphaFoldDB" id="K1WZ79"/>
<protein>
    <recommendedName>
        <fullName evidence="3 9">Mediator of RNA polymerase II transcription subunit 19</fullName>
    </recommendedName>
    <alternativeName>
        <fullName evidence="8 9">Mediator complex subunit 19</fullName>
    </alternativeName>
</protein>
<evidence type="ECO:0000256" key="5">
    <source>
        <dbReference type="ARBA" id="ARBA00023159"/>
    </source>
</evidence>
<comment type="function">
    <text evidence="9">Component of the Mediator complex, a coactivator involved in the regulated transcription of nearly all RNA polymerase II-dependent genes. Mediator functions as a bridge to convey information from gene-specific regulatory proteins to the basal RNA polymerase II transcription machinery. Mediator is recruited to promoters by direct interactions with regulatory proteins and serves as a scaffold for the assembly of a functional preinitiation complex with RNA polymerase II and the general transcription factors.</text>
</comment>
<dbReference type="HOGENOM" id="CLU_037869_0_0_1"/>
<proteinExistence type="inferred from homology"/>
<dbReference type="Pfam" id="PF08633">
    <property type="entry name" value="Rox3"/>
    <property type="match status" value="1"/>
</dbReference>
<feature type="compositionally biased region" description="Polar residues" evidence="10">
    <location>
        <begin position="250"/>
        <end position="262"/>
    </location>
</feature>
<evidence type="ECO:0000256" key="6">
    <source>
        <dbReference type="ARBA" id="ARBA00023163"/>
    </source>
</evidence>
<dbReference type="Proteomes" id="UP000006753">
    <property type="component" value="Unassembled WGS sequence"/>
</dbReference>
<evidence type="ECO:0000256" key="2">
    <source>
        <dbReference type="ARBA" id="ARBA00009259"/>
    </source>
</evidence>
<feature type="compositionally biased region" description="Polar residues" evidence="10">
    <location>
        <begin position="1"/>
        <end position="51"/>
    </location>
</feature>
<feature type="region of interest" description="Disordered" evidence="10">
    <location>
        <begin position="245"/>
        <end position="356"/>
    </location>
</feature>
<dbReference type="EMBL" id="JH921434">
    <property type="protein sequence ID" value="EKD17942.1"/>
    <property type="molecule type" value="Genomic_DNA"/>
</dbReference>
<evidence type="ECO:0000256" key="10">
    <source>
        <dbReference type="SAM" id="MobiDB-lite"/>
    </source>
</evidence>
<dbReference type="OMA" id="TSAFHLC"/>
<evidence type="ECO:0000256" key="9">
    <source>
        <dbReference type="RuleBase" id="RU364151"/>
    </source>
</evidence>
<comment type="subunit">
    <text evidence="9">Component of the Mediator complex.</text>
</comment>
<evidence type="ECO:0000256" key="4">
    <source>
        <dbReference type="ARBA" id="ARBA00023015"/>
    </source>
</evidence>
<reference evidence="11 12" key="1">
    <citation type="journal article" date="2012" name="BMC Genomics">
        <title>Sequencing the genome of Marssonina brunnea reveals fungus-poplar co-evolution.</title>
        <authorList>
            <person name="Zhu S."/>
            <person name="Cao Y.-Z."/>
            <person name="Jiang C."/>
            <person name="Tan B.-Y."/>
            <person name="Wang Z."/>
            <person name="Feng S."/>
            <person name="Zhang L."/>
            <person name="Su X.-H."/>
            <person name="Brejova B."/>
            <person name="Vinar T."/>
            <person name="Xu M."/>
            <person name="Wang M.-X."/>
            <person name="Zhang S.-G."/>
            <person name="Huang M.-R."/>
            <person name="Wu R."/>
            <person name="Zhou Y."/>
        </authorList>
    </citation>
    <scope>NUCLEOTIDE SEQUENCE [LARGE SCALE GENOMIC DNA]</scope>
    <source>
        <strain evidence="11 12">MB_m1</strain>
    </source>
</reference>
<evidence type="ECO:0000256" key="3">
    <source>
        <dbReference type="ARBA" id="ARBA00019615"/>
    </source>
</evidence>
<evidence type="ECO:0000313" key="11">
    <source>
        <dbReference type="EMBL" id="EKD17942.1"/>
    </source>
</evidence>
<dbReference type="InterPro" id="IPR013942">
    <property type="entry name" value="Mediator_Med19_fun"/>
</dbReference>
<keyword evidence="4 9" id="KW-0805">Transcription regulation</keyword>
<dbReference type="STRING" id="1072389.K1WZ79"/>
<dbReference type="GO" id="GO:0016592">
    <property type="term" value="C:mediator complex"/>
    <property type="evidence" value="ECO:0007669"/>
    <property type="project" value="InterPro"/>
</dbReference>
<evidence type="ECO:0000256" key="7">
    <source>
        <dbReference type="ARBA" id="ARBA00023242"/>
    </source>
</evidence>
<dbReference type="eggNOG" id="ENOG502QXG3">
    <property type="taxonomic scope" value="Eukaryota"/>
</dbReference>
<comment type="subcellular location">
    <subcellularLocation>
        <location evidence="1 9">Nucleus</location>
    </subcellularLocation>
</comment>
<keyword evidence="7 9" id="KW-0539">Nucleus</keyword>
<dbReference type="GO" id="GO:0006357">
    <property type="term" value="P:regulation of transcription by RNA polymerase II"/>
    <property type="evidence" value="ECO:0007669"/>
    <property type="project" value="InterPro"/>
</dbReference>
<dbReference type="InParanoid" id="K1WZ79"/>
<name>K1WZ79_MARBU</name>
<comment type="similarity">
    <text evidence="2 9">Belongs to the Mediator complex subunit 19 family.</text>
</comment>